<dbReference type="OrthoDB" id="4358334at2759"/>
<dbReference type="Gene3D" id="3.30.70.270">
    <property type="match status" value="1"/>
</dbReference>
<accession>A0A0U1LYT3</accession>
<evidence type="ECO:0000313" key="3">
    <source>
        <dbReference type="Proteomes" id="UP000054383"/>
    </source>
</evidence>
<gene>
    <name evidence="2" type="ORF">PISL3812_05534</name>
</gene>
<name>A0A0U1LYT3_TALIS</name>
<feature type="region of interest" description="Disordered" evidence="1">
    <location>
        <begin position="1"/>
        <end position="28"/>
    </location>
</feature>
<protein>
    <submittedName>
        <fullName evidence="2">Uncharacterized protein</fullName>
    </submittedName>
</protein>
<keyword evidence="3" id="KW-1185">Reference proteome</keyword>
<dbReference type="AlphaFoldDB" id="A0A0U1LYT3"/>
<dbReference type="Proteomes" id="UP000054383">
    <property type="component" value="Unassembled WGS sequence"/>
</dbReference>
<organism evidence="2 3">
    <name type="scientific">Talaromyces islandicus</name>
    <name type="common">Penicillium islandicum</name>
    <dbReference type="NCBI Taxonomy" id="28573"/>
    <lineage>
        <taxon>Eukaryota</taxon>
        <taxon>Fungi</taxon>
        <taxon>Dikarya</taxon>
        <taxon>Ascomycota</taxon>
        <taxon>Pezizomycotina</taxon>
        <taxon>Eurotiomycetes</taxon>
        <taxon>Eurotiomycetidae</taxon>
        <taxon>Eurotiales</taxon>
        <taxon>Trichocomaceae</taxon>
        <taxon>Talaromyces</taxon>
        <taxon>Talaromyces sect. Islandici</taxon>
    </lineage>
</organism>
<dbReference type="InterPro" id="IPR043128">
    <property type="entry name" value="Rev_trsase/Diguanyl_cyclase"/>
</dbReference>
<proteinExistence type="predicted"/>
<sequence>MLATSGRDIRGFGTPRGNAGPGEASTTDVELTTNLSELETYLGLVGCLRDYIAGYASINGPLEDCKRDILKLSPKAGKARIDFTNAAQVSGPTAEEIKTF</sequence>
<reference evidence="2 3" key="1">
    <citation type="submission" date="2015-04" db="EMBL/GenBank/DDBJ databases">
        <authorList>
            <person name="Syromyatnikov M.Y."/>
            <person name="Popov V.N."/>
        </authorList>
    </citation>
    <scope>NUCLEOTIDE SEQUENCE [LARGE SCALE GENOMIC DNA]</scope>
    <source>
        <strain evidence="2">WF-38-12</strain>
    </source>
</reference>
<dbReference type="EMBL" id="CVMT01000004">
    <property type="protein sequence ID" value="CRG88503.1"/>
    <property type="molecule type" value="Genomic_DNA"/>
</dbReference>
<evidence type="ECO:0000313" key="2">
    <source>
        <dbReference type="EMBL" id="CRG88503.1"/>
    </source>
</evidence>
<evidence type="ECO:0000256" key="1">
    <source>
        <dbReference type="SAM" id="MobiDB-lite"/>
    </source>
</evidence>